<dbReference type="Pfam" id="PF00005">
    <property type="entry name" value="ABC_tran"/>
    <property type="match status" value="1"/>
</dbReference>
<feature type="region of interest" description="Disordered" evidence="7">
    <location>
        <begin position="349"/>
        <end position="374"/>
    </location>
</feature>
<dbReference type="InterPro" id="IPR015855">
    <property type="entry name" value="ABC_transpr_MalK-like"/>
</dbReference>
<proteinExistence type="predicted"/>
<accession>A0A6F8YZX8</accession>
<reference evidence="9 10" key="1">
    <citation type="submission" date="2020-03" db="EMBL/GenBank/DDBJ databases">
        <title>Whole genome shotgun sequence of Phytohabitans suffuscus NBRC 105367.</title>
        <authorList>
            <person name="Komaki H."/>
            <person name="Tamura T."/>
        </authorList>
    </citation>
    <scope>NUCLEOTIDE SEQUENCE [LARGE SCALE GENOMIC DNA]</scope>
    <source>
        <strain evidence="9 10">NBRC 105367</strain>
    </source>
</reference>
<dbReference type="InterPro" id="IPR047641">
    <property type="entry name" value="ABC_transpr_MalK/UgpC-like"/>
</dbReference>
<dbReference type="FunFam" id="3.40.50.300:FF:000042">
    <property type="entry name" value="Maltose/maltodextrin ABC transporter, ATP-binding protein"/>
    <property type="match status" value="1"/>
</dbReference>
<evidence type="ECO:0000259" key="8">
    <source>
        <dbReference type="PROSITE" id="PS50893"/>
    </source>
</evidence>
<dbReference type="GO" id="GO:0008643">
    <property type="term" value="P:carbohydrate transport"/>
    <property type="evidence" value="ECO:0007669"/>
    <property type="project" value="InterPro"/>
</dbReference>
<evidence type="ECO:0000256" key="2">
    <source>
        <dbReference type="ARBA" id="ARBA00022475"/>
    </source>
</evidence>
<keyword evidence="2" id="KW-1003">Cell membrane</keyword>
<dbReference type="KEGG" id="psuu:Psuf_089520"/>
<protein>
    <submittedName>
        <fullName evidence="9">Sugar ABC transporter ATP-binding protein</fullName>
    </submittedName>
</protein>
<dbReference type="SMART" id="SM00382">
    <property type="entry name" value="AAA"/>
    <property type="match status" value="1"/>
</dbReference>
<dbReference type="InterPro" id="IPR003439">
    <property type="entry name" value="ABC_transporter-like_ATP-bd"/>
</dbReference>
<evidence type="ECO:0000313" key="10">
    <source>
        <dbReference type="Proteomes" id="UP000503011"/>
    </source>
</evidence>
<evidence type="ECO:0000256" key="7">
    <source>
        <dbReference type="SAM" id="MobiDB-lite"/>
    </source>
</evidence>
<evidence type="ECO:0000256" key="4">
    <source>
        <dbReference type="ARBA" id="ARBA00022840"/>
    </source>
</evidence>
<evidence type="ECO:0000256" key="1">
    <source>
        <dbReference type="ARBA" id="ARBA00022448"/>
    </source>
</evidence>
<feature type="domain" description="ABC transporter" evidence="8">
    <location>
        <begin position="4"/>
        <end position="236"/>
    </location>
</feature>
<dbReference type="SUPFAM" id="SSF50331">
    <property type="entry name" value="MOP-like"/>
    <property type="match status" value="1"/>
</dbReference>
<dbReference type="PROSITE" id="PS00211">
    <property type="entry name" value="ABC_TRANSPORTER_1"/>
    <property type="match status" value="1"/>
</dbReference>
<dbReference type="Gene3D" id="3.40.50.300">
    <property type="entry name" value="P-loop containing nucleotide triphosphate hydrolases"/>
    <property type="match status" value="1"/>
</dbReference>
<keyword evidence="6" id="KW-0472">Membrane</keyword>
<dbReference type="Gene3D" id="2.40.50.100">
    <property type="match status" value="1"/>
</dbReference>
<sequence>MSAVTVQNLVKTYASGGRRATDDVSLEVADGEFLVLVGPSGCGKTTLLRMVAGLETPDSGRVSIGGRDVTDLPARERGLSMVFQSYAIFPHMRVRQNIGFGLTMRKVPRDEFDRRVARAAELLRLTDYLDRYPAQLSGGQRQRVAVARAIVVDAAVLLMDEPLSNLDALLRLQFRAELKRIVSQLGTTTLYVTHDQAEAMSLGDRVAVMRDGRVAQLGPPLSVYDRPSDRFVGGFLGSPPMNFLTARVRDGLLAIGDASLPAPDQLSTWDGRDVVVGVRAENIQVSAQARPGWLPARVEVVEPTGAALLLTVRLGDEQLKVQAPTTFQATPDQPLHLYAPQDSLRFYDPETSLALPLTSPSAASSPSPVTSPSP</sequence>
<dbReference type="GO" id="GO:0016887">
    <property type="term" value="F:ATP hydrolysis activity"/>
    <property type="evidence" value="ECO:0007669"/>
    <property type="project" value="InterPro"/>
</dbReference>
<dbReference type="Pfam" id="PF17912">
    <property type="entry name" value="OB_MalK"/>
    <property type="match status" value="1"/>
</dbReference>
<dbReference type="InterPro" id="IPR003593">
    <property type="entry name" value="AAA+_ATPase"/>
</dbReference>
<dbReference type="InterPro" id="IPR027417">
    <property type="entry name" value="P-loop_NTPase"/>
</dbReference>
<dbReference type="EMBL" id="AP022871">
    <property type="protein sequence ID" value="BCB91639.1"/>
    <property type="molecule type" value="Genomic_DNA"/>
</dbReference>
<dbReference type="InterPro" id="IPR017871">
    <property type="entry name" value="ABC_transporter-like_CS"/>
</dbReference>
<dbReference type="InterPro" id="IPR040582">
    <property type="entry name" value="OB_MalK-like"/>
</dbReference>
<dbReference type="AlphaFoldDB" id="A0A6F8YZX8"/>
<feature type="compositionally biased region" description="Low complexity" evidence="7">
    <location>
        <begin position="351"/>
        <end position="368"/>
    </location>
</feature>
<dbReference type="GO" id="GO:0005524">
    <property type="term" value="F:ATP binding"/>
    <property type="evidence" value="ECO:0007669"/>
    <property type="project" value="UniProtKB-KW"/>
</dbReference>
<dbReference type="InterPro" id="IPR012340">
    <property type="entry name" value="NA-bd_OB-fold"/>
</dbReference>
<keyword evidence="1" id="KW-0813">Transport</keyword>
<evidence type="ECO:0000313" key="9">
    <source>
        <dbReference type="EMBL" id="BCB91639.1"/>
    </source>
</evidence>
<keyword evidence="3" id="KW-0547">Nucleotide-binding</keyword>
<organism evidence="9 10">
    <name type="scientific">Phytohabitans suffuscus</name>
    <dbReference type="NCBI Taxonomy" id="624315"/>
    <lineage>
        <taxon>Bacteria</taxon>
        <taxon>Bacillati</taxon>
        <taxon>Actinomycetota</taxon>
        <taxon>Actinomycetes</taxon>
        <taxon>Micromonosporales</taxon>
        <taxon>Micromonosporaceae</taxon>
    </lineage>
</organism>
<dbReference type="PROSITE" id="PS50893">
    <property type="entry name" value="ABC_TRANSPORTER_2"/>
    <property type="match status" value="1"/>
</dbReference>
<dbReference type="PANTHER" id="PTHR43875">
    <property type="entry name" value="MALTODEXTRIN IMPORT ATP-BINDING PROTEIN MSMX"/>
    <property type="match status" value="1"/>
</dbReference>
<evidence type="ECO:0000256" key="6">
    <source>
        <dbReference type="ARBA" id="ARBA00023136"/>
    </source>
</evidence>
<dbReference type="PANTHER" id="PTHR43875:SF15">
    <property type="entry name" value="TREHALOSE IMPORT ATP-BINDING PROTEIN SUGC"/>
    <property type="match status" value="1"/>
</dbReference>
<keyword evidence="4 9" id="KW-0067">ATP-binding</keyword>
<dbReference type="Proteomes" id="UP000503011">
    <property type="component" value="Chromosome"/>
</dbReference>
<gene>
    <name evidence="9" type="ORF">Psuf_089520</name>
</gene>
<dbReference type="InterPro" id="IPR008995">
    <property type="entry name" value="Mo/tungstate-bd_C_term_dom"/>
</dbReference>
<dbReference type="RefSeq" id="WP_173164898.1">
    <property type="nucleotide sequence ID" value="NZ_AP022871.1"/>
</dbReference>
<dbReference type="GO" id="GO:0055052">
    <property type="term" value="C:ATP-binding cassette (ABC) transporter complex, substrate-binding subunit-containing"/>
    <property type="evidence" value="ECO:0007669"/>
    <property type="project" value="TreeGrafter"/>
</dbReference>
<dbReference type="SUPFAM" id="SSF52540">
    <property type="entry name" value="P-loop containing nucleoside triphosphate hydrolases"/>
    <property type="match status" value="1"/>
</dbReference>
<name>A0A6F8YZX8_9ACTN</name>
<dbReference type="GO" id="GO:0140359">
    <property type="term" value="F:ABC-type transporter activity"/>
    <property type="evidence" value="ECO:0007669"/>
    <property type="project" value="InterPro"/>
</dbReference>
<evidence type="ECO:0000256" key="3">
    <source>
        <dbReference type="ARBA" id="ARBA00022741"/>
    </source>
</evidence>
<keyword evidence="5" id="KW-1278">Translocase</keyword>
<dbReference type="Gene3D" id="2.40.50.140">
    <property type="entry name" value="Nucleic acid-binding proteins"/>
    <property type="match status" value="1"/>
</dbReference>
<evidence type="ECO:0000256" key="5">
    <source>
        <dbReference type="ARBA" id="ARBA00022967"/>
    </source>
</evidence>
<keyword evidence="10" id="KW-1185">Reference proteome</keyword>
<reference evidence="9 10" key="2">
    <citation type="submission" date="2020-03" db="EMBL/GenBank/DDBJ databases">
        <authorList>
            <person name="Ichikawa N."/>
            <person name="Kimura A."/>
            <person name="Kitahashi Y."/>
            <person name="Uohara A."/>
        </authorList>
    </citation>
    <scope>NUCLEOTIDE SEQUENCE [LARGE SCALE GENOMIC DNA]</scope>
    <source>
        <strain evidence="9 10">NBRC 105367</strain>
    </source>
</reference>
<dbReference type="CDD" id="cd03301">
    <property type="entry name" value="ABC_MalK_N"/>
    <property type="match status" value="1"/>
</dbReference>